<dbReference type="KEGG" id="lak:106154549"/>
<dbReference type="Pfam" id="PF00047">
    <property type="entry name" value="ig"/>
    <property type="match status" value="1"/>
</dbReference>
<keyword evidence="3" id="KW-1185">Reference proteome</keyword>
<evidence type="ECO:0000256" key="1">
    <source>
        <dbReference type="SAM" id="Phobius"/>
    </source>
</evidence>
<dbReference type="AlphaFoldDB" id="A0A1S3HEF5"/>
<name>A0A1S3HEF5_LINAN</name>
<dbReference type="GeneID" id="106154549"/>
<feature type="domain" description="Ig-like" evidence="2">
    <location>
        <begin position="103"/>
        <end position="242"/>
    </location>
</feature>
<dbReference type="RefSeq" id="XP_013384390.1">
    <property type="nucleotide sequence ID" value="XM_013528936.1"/>
</dbReference>
<keyword evidence="1" id="KW-0472">Membrane</keyword>
<evidence type="ECO:0000313" key="4">
    <source>
        <dbReference type="RefSeq" id="XP_013384390.1"/>
    </source>
</evidence>
<dbReference type="Proteomes" id="UP000085678">
    <property type="component" value="Unplaced"/>
</dbReference>
<organism evidence="3 4">
    <name type="scientific">Lingula anatina</name>
    <name type="common">Brachiopod</name>
    <name type="synonym">Lingula unguis</name>
    <dbReference type="NCBI Taxonomy" id="7574"/>
    <lineage>
        <taxon>Eukaryota</taxon>
        <taxon>Metazoa</taxon>
        <taxon>Spiralia</taxon>
        <taxon>Lophotrochozoa</taxon>
        <taxon>Brachiopoda</taxon>
        <taxon>Linguliformea</taxon>
        <taxon>Lingulata</taxon>
        <taxon>Lingulida</taxon>
        <taxon>Linguloidea</taxon>
        <taxon>Lingulidae</taxon>
        <taxon>Lingula</taxon>
    </lineage>
</organism>
<dbReference type="OrthoDB" id="504170at2759"/>
<dbReference type="SUPFAM" id="SSF48726">
    <property type="entry name" value="Immunoglobulin"/>
    <property type="match status" value="2"/>
</dbReference>
<gene>
    <name evidence="4" type="primary">LOC106154549</name>
</gene>
<feature type="transmembrane region" description="Helical" evidence="1">
    <location>
        <begin position="261"/>
        <end position="280"/>
    </location>
</feature>
<dbReference type="InterPro" id="IPR007110">
    <property type="entry name" value="Ig-like_dom"/>
</dbReference>
<dbReference type="SMART" id="SM00409">
    <property type="entry name" value="IG"/>
    <property type="match status" value="2"/>
</dbReference>
<dbReference type="InterPro" id="IPR013151">
    <property type="entry name" value="Immunoglobulin_dom"/>
</dbReference>
<dbReference type="InterPro" id="IPR003599">
    <property type="entry name" value="Ig_sub"/>
</dbReference>
<dbReference type="InterPro" id="IPR013783">
    <property type="entry name" value="Ig-like_fold"/>
</dbReference>
<sequence>MTDFLSYKQFMFTVVFCIGYSSRGNSLEVNVTFEDNTVHKFGDFLPNYIASDSLIFKCNANITESGATDFGWYLNKKPIYTSDKPGHPSSHGRFHGGDGPDRPSATVLTSTLIYPNVTVDQSGEYTCELNGVKGANATKSVYIIDVLTNVTGQVDRDPKNVTLECVVYNWLAHDPPIFSKGSKELGSDGKKYIKSKFSTFREEGKYRTGSANSLVILNAGPEDIGEYKCSVTLKSTNDHTITRSMFVTAPNTVAGGSKPPLVPSVLWTAGLVVACILWILSAET</sequence>
<keyword evidence="1" id="KW-1133">Transmembrane helix</keyword>
<accession>A0A1S3HEF5</accession>
<protein>
    <submittedName>
        <fullName evidence="4">Uncharacterized protein LOC106154549</fullName>
    </submittedName>
</protein>
<dbReference type="InterPro" id="IPR036179">
    <property type="entry name" value="Ig-like_dom_sf"/>
</dbReference>
<reference evidence="4" key="1">
    <citation type="submission" date="2025-08" db="UniProtKB">
        <authorList>
            <consortium name="RefSeq"/>
        </authorList>
    </citation>
    <scope>IDENTIFICATION</scope>
    <source>
        <tissue evidence="4">Gonads</tissue>
    </source>
</reference>
<dbReference type="InParanoid" id="A0A1S3HEF5"/>
<evidence type="ECO:0000259" key="2">
    <source>
        <dbReference type="PROSITE" id="PS50835"/>
    </source>
</evidence>
<dbReference type="PROSITE" id="PS50835">
    <property type="entry name" value="IG_LIKE"/>
    <property type="match status" value="1"/>
</dbReference>
<proteinExistence type="predicted"/>
<evidence type="ECO:0000313" key="3">
    <source>
        <dbReference type="Proteomes" id="UP000085678"/>
    </source>
</evidence>
<keyword evidence="1" id="KW-0812">Transmembrane</keyword>
<dbReference type="Gene3D" id="2.60.40.10">
    <property type="entry name" value="Immunoglobulins"/>
    <property type="match status" value="2"/>
</dbReference>